<proteinExistence type="predicted"/>
<protein>
    <submittedName>
        <fullName evidence="1">Uncharacterized protein</fullName>
    </submittedName>
</protein>
<evidence type="ECO:0000313" key="1">
    <source>
        <dbReference type="EMBL" id="SUZ51064.1"/>
    </source>
</evidence>
<accession>A0A381NAF4</accession>
<dbReference type="AlphaFoldDB" id="A0A381NAF4"/>
<gene>
    <name evidence="1" type="ORF">METZ01_LOCUS3918</name>
</gene>
<reference evidence="1" key="1">
    <citation type="submission" date="2018-05" db="EMBL/GenBank/DDBJ databases">
        <authorList>
            <person name="Lanie J.A."/>
            <person name="Ng W.-L."/>
            <person name="Kazmierczak K.M."/>
            <person name="Andrzejewski T.M."/>
            <person name="Davidsen T.M."/>
            <person name="Wayne K.J."/>
            <person name="Tettelin H."/>
            <person name="Glass J.I."/>
            <person name="Rusch D."/>
            <person name="Podicherti R."/>
            <person name="Tsui H.-C.T."/>
            <person name="Winkler M.E."/>
        </authorList>
    </citation>
    <scope>NUCLEOTIDE SEQUENCE</scope>
</reference>
<organism evidence="1">
    <name type="scientific">marine metagenome</name>
    <dbReference type="NCBI Taxonomy" id="408172"/>
    <lineage>
        <taxon>unclassified sequences</taxon>
        <taxon>metagenomes</taxon>
        <taxon>ecological metagenomes</taxon>
    </lineage>
</organism>
<name>A0A381NAF4_9ZZZZ</name>
<dbReference type="EMBL" id="UINC01000204">
    <property type="protein sequence ID" value="SUZ51064.1"/>
    <property type="molecule type" value="Genomic_DNA"/>
</dbReference>
<sequence length="73" mass="7877">MQGMRDDTLLIDCGTCAERHTDTCDDCVVTFICGRRPGDAVVVDLAEFRAIGMLGEAGLVPPLRHSEQLTAGR</sequence>